<dbReference type="GeneID" id="97143474"/>
<dbReference type="EMBL" id="CP080765">
    <property type="protein sequence ID" value="QYY44737.1"/>
    <property type="molecule type" value="Genomic_DNA"/>
</dbReference>
<dbReference type="Proteomes" id="UP000826616">
    <property type="component" value="Plasmid pAT1"/>
</dbReference>
<evidence type="ECO:0000313" key="2">
    <source>
        <dbReference type="Proteomes" id="UP000826616"/>
    </source>
</evidence>
<gene>
    <name evidence="1" type="ORF">K3F53_19020</name>
</gene>
<organism evidence="1 2">
    <name type="scientific">Aneurinibacillus thermoaerophilus</name>
    <dbReference type="NCBI Taxonomy" id="143495"/>
    <lineage>
        <taxon>Bacteria</taxon>
        <taxon>Bacillati</taxon>
        <taxon>Bacillota</taxon>
        <taxon>Bacilli</taxon>
        <taxon>Bacillales</taxon>
        <taxon>Paenibacillaceae</taxon>
        <taxon>Aneurinibacillus group</taxon>
        <taxon>Aneurinibacillus</taxon>
    </lineage>
</organism>
<sequence>MMDLNKLVNDSLGKIQAEGFVEQVVEEQLKKTIKSIVHDVLREYSDFGKNLKKQVESQLNINLDKLNIASYNLMVLNAVKEKLDEAMYLQGIEKIKADMDEILGTSKNEYKLSELIEKLKNDALEYEDDLRGEEMSFHIEPGSSLTFISFDKEPDKHRYECKYRISVDKEGKLISVKIGGMEFKNNVIMGGLYGIEATLFKMYTQGSKLIIDEDEVDTYYPEEWED</sequence>
<name>A0ABX8YGW1_ANETH</name>
<evidence type="ECO:0000313" key="1">
    <source>
        <dbReference type="EMBL" id="QYY44737.1"/>
    </source>
</evidence>
<proteinExistence type="predicted"/>
<reference evidence="1 2" key="1">
    <citation type="submission" date="2021-08" db="EMBL/GenBank/DDBJ databases">
        <title>Complete genome sequence of the strain Aneurinibacillus thermoaerophilus CCM 8960.</title>
        <authorList>
            <person name="Musilova J."/>
            <person name="Kourilova X."/>
            <person name="Pernicova I."/>
            <person name="Bezdicek M."/>
            <person name="Lengerova M."/>
            <person name="Obruca S."/>
            <person name="Sedlar K."/>
        </authorList>
    </citation>
    <scope>NUCLEOTIDE SEQUENCE [LARGE SCALE GENOMIC DNA]</scope>
    <source>
        <strain evidence="1 2">CCM 8960</strain>
        <plasmid evidence="1 2">pAT1</plasmid>
    </source>
</reference>
<keyword evidence="2" id="KW-1185">Reference proteome</keyword>
<keyword evidence="1" id="KW-0614">Plasmid</keyword>
<protein>
    <submittedName>
        <fullName evidence="1">Uncharacterized protein</fullName>
    </submittedName>
</protein>
<geneLocation type="plasmid" evidence="1 2">
    <name>pAT1</name>
</geneLocation>
<accession>A0ABX8YGW1</accession>
<dbReference type="RefSeq" id="WP_220561156.1">
    <property type="nucleotide sequence ID" value="NZ_CP080765.1"/>
</dbReference>